<feature type="transmembrane region" description="Helical" evidence="8">
    <location>
        <begin position="91"/>
        <end position="110"/>
    </location>
</feature>
<evidence type="ECO:0000313" key="11">
    <source>
        <dbReference type="Proteomes" id="UP001610335"/>
    </source>
</evidence>
<feature type="transmembrane region" description="Helical" evidence="8">
    <location>
        <begin position="51"/>
        <end position="69"/>
    </location>
</feature>
<keyword evidence="3" id="KW-0813">Transport</keyword>
<proteinExistence type="inferred from homology"/>
<gene>
    <name evidence="10" type="ORF">BDW59DRAFT_181096</name>
</gene>
<evidence type="ECO:0000256" key="6">
    <source>
        <dbReference type="ARBA" id="ARBA00023136"/>
    </source>
</evidence>
<dbReference type="InterPro" id="IPR036259">
    <property type="entry name" value="MFS_trans_sf"/>
</dbReference>
<dbReference type="InterPro" id="IPR020846">
    <property type="entry name" value="MFS_dom"/>
</dbReference>
<comment type="caution">
    <text evidence="10">The sequence shown here is derived from an EMBL/GenBank/DDBJ whole genome shotgun (WGS) entry which is preliminary data.</text>
</comment>
<feature type="transmembrane region" description="Helical" evidence="8">
    <location>
        <begin position="362"/>
        <end position="380"/>
    </location>
</feature>
<dbReference type="Proteomes" id="UP001610335">
    <property type="component" value="Unassembled WGS sequence"/>
</dbReference>
<feature type="compositionally biased region" description="Basic and acidic residues" evidence="7">
    <location>
        <begin position="30"/>
        <end position="44"/>
    </location>
</feature>
<dbReference type="Pfam" id="PF07690">
    <property type="entry name" value="MFS_1"/>
    <property type="match status" value="1"/>
</dbReference>
<name>A0ABR4I214_9EURO</name>
<dbReference type="Gene3D" id="1.20.1250.20">
    <property type="entry name" value="MFS general substrate transporter like domains"/>
    <property type="match status" value="2"/>
</dbReference>
<protein>
    <submittedName>
        <fullName evidence="10">Major facilitator superfamily domain-containing protein</fullName>
    </submittedName>
</protein>
<accession>A0ABR4I214</accession>
<keyword evidence="6 8" id="KW-0472">Membrane</keyword>
<dbReference type="PROSITE" id="PS50850">
    <property type="entry name" value="MFS"/>
    <property type="match status" value="1"/>
</dbReference>
<keyword evidence="5 8" id="KW-1133">Transmembrane helix</keyword>
<feature type="transmembrane region" description="Helical" evidence="8">
    <location>
        <begin position="280"/>
        <end position="302"/>
    </location>
</feature>
<dbReference type="PANTHER" id="PTHR23501">
    <property type="entry name" value="MAJOR FACILITATOR SUPERFAMILY"/>
    <property type="match status" value="1"/>
</dbReference>
<comment type="similarity">
    <text evidence="2">Belongs to the major facilitator superfamily. TCR/Tet family.</text>
</comment>
<evidence type="ECO:0000259" key="9">
    <source>
        <dbReference type="PROSITE" id="PS50850"/>
    </source>
</evidence>
<feature type="region of interest" description="Disordered" evidence="7">
    <location>
        <begin position="1"/>
        <end position="44"/>
    </location>
</feature>
<feature type="domain" description="Major facilitator superfamily (MFS) profile" evidence="9">
    <location>
        <begin position="56"/>
        <end position="549"/>
    </location>
</feature>
<feature type="transmembrane region" description="Helical" evidence="8">
    <location>
        <begin position="122"/>
        <end position="140"/>
    </location>
</feature>
<evidence type="ECO:0000256" key="3">
    <source>
        <dbReference type="ARBA" id="ARBA00022448"/>
    </source>
</evidence>
<organism evidence="10 11">
    <name type="scientific">Aspergillus cavernicola</name>
    <dbReference type="NCBI Taxonomy" id="176166"/>
    <lineage>
        <taxon>Eukaryota</taxon>
        <taxon>Fungi</taxon>
        <taxon>Dikarya</taxon>
        <taxon>Ascomycota</taxon>
        <taxon>Pezizomycotina</taxon>
        <taxon>Eurotiomycetes</taxon>
        <taxon>Eurotiomycetidae</taxon>
        <taxon>Eurotiales</taxon>
        <taxon>Aspergillaceae</taxon>
        <taxon>Aspergillus</taxon>
        <taxon>Aspergillus subgen. Nidulantes</taxon>
    </lineage>
</organism>
<feature type="transmembrane region" description="Helical" evidence="8">
    <location>
        <begin position="146"/>
        <end position="166"/>
    </location>
</feature>
<comment type="subcellular location">
    <subcellularLocation>
        <location evidence="1">Membrane</location>
        <topology evidence="1">Multi-pass membrane protein</topology>
    </subcellularLocation>
</comment>
<reference evidence="10 11" key="1">
    <citation type="submission" date="2024-07" db="EMBL/GenBank/DDBJ databases">
        <title>Section-level genome sequencing and comparative genomics of Aspergillus sections Usti and Cavernicolus.</title>
        <authorList>
            <consortium name="Lawrence Berkeley National Laboratory"/>
            <person name="Nybo J.L."/>
            <person name="Vesth T.C."/>
            <person name="Theobald S."/>
            <person name="Frisvad J.C."/>
            <person name="Larsen T.O."/>
            <person name="Kjaerboelling I."/>
            <person name="Rothschild-Mancinelli K."/>
            <person name="Lyhne E.K."/>
            <person name="Kogle M.E."/>
            <person name="Barry K."/>
            <person name="Clum A."/>
            <person name="Na H."/>
            <person name="Ledsgaard L."/>
            <person name="Lin J."/>
            <person name="Lipzen A."/>
            <person name="Kuo A."/>
            <person name="Riley R."/>
            <person name="Mondo S."/>
            <person name="LaButti K."/>
            <person name="Haridas S."/>
            <person name="Pangalinan J."/>
            <person name="Salamov A.A."/>
            <person name="Simmons B.A."/>
            <person name="Magnuson J.K."/>
            <person name="Chen J."/>
            <person name="Drula E."/>
            <person name="Henrissat B."/>
            <person name="Wiebenga A."/>
            <person name="Lubbers R.J."/>
            <person name="Gomes A.C."/>
            <person name="Makela M.R."/>
            <person name="Stajich J."/>
            <person name="Grigoriev I.V."/>
            <person name="Mortensen U.H."/>
            <person name="De vries R.P."/>
            <person name="Baker S.E."/>
            <person name="Andersen M.R."/>
        </authorList>
    </citation>
    <scope>NUCLEOTIDE SEQUENCE [LARGE SCALE GENOMIC DNA]</scope>
    <source>
        <strain evidence="10 11">CBS 600.67</strain>
    </source>
</reference>
<dbReference type="PANTHER" id="PTHR23501:SF12">
    <property type="entry name" value="MAJOR FACILITATOR SUPERFAMILY (MFS) PROFILE DOMAIN-CONTAINING PROTEIN-RELATED"/>
    <property type="match status" value="1"/>
</dbReference>
<feature type="transmembrane region" description="Helical" evidence="8">
    <location>
        <begin position="178"/>
        <end position="198"/>
    </location>
</feature>
<dbReference type="EMBL" id="JBFXLS010000061">
    <property type="protein sequence ID" value="KAL2821798.1"/>
    <property type="molecule type" value="Genomic_DNA"/>
</dbReference>
<evidence type="ECO:0000313" key="10">
    <source>
        <dbReference type="EMBL" id="KAL2821798.1"/>
    </source>
</evidence>
<feature type="transmembrane region" description="Helical" evidence="8">
    <location>
        <begin position="387"/>
        <end position="405"/>
    </location>
</feature>
<evidence type="ECO:0000256" key="1">
    <source>
        <dbReference type="ARBA" id="ARBA00004141"/>
    </source>
</evidence>
<evidence type="ECO:0000256" key="2">
    <source>
        <dbReference type="ARBA" id="ARBA00007520"/>
    </source>
</evidence>
<dbReference type="SUPFAM" id="SSF103473">
    <property type="entry name" value="MFS general substrate transporter"/>
    <property type="match status" value="1"/>
</dbReference>
<dbReference type="InterPro" id="IPR011701">
    <property type="entry name" value="MFS"/>
</dbReference>
<feature type="transmembrane region" description="Helical" evidence="8">
    <location>
        <begin position="417"/>
        <end position="438"/>
    </location>
</feature>
<keyword evidence="4 8" id="KW-0812">Transmembrane</keyword>
<feature type="compositionally biased region" description="Polar residues" evidence="7">
    <location>
        <begin position="13"/>
        <end position="29"/>
    </location>
</feature>
<evidence type="ECO:0000256" key="8">
    <source>
        <dbReference type="SAM" id="Phobius"/>
    </source>
</evidence>
<keyword evidence="11" id="KW-1185">Reference proteome</keyword>
<sequence>MSEYTEDKAPNGAITSSIGSSTDCNNTTPENEKHDDISAEPEKPPRDIEGWKWWLSVLCIWSSIFFYALDNTVVADIQPVIIDSLGELDKLTWLSVAFLLGATATNLIWGQIYGHFNAKWTYLLNVFVFEVGSAICGAAPSMNVMIVGRALCGVAGAGLYVGVMTLLAMTTTMSERPLYIGGTGLTWGIGIVLGPVIGGGFSQSSVGWRWAFYINLLIGAVCAPVYLFLLPSKDPRPGVAWKDRTSEIDIVGAILQAGALTCFVLAISVGGVTYPWNSGQVIGCFVASGVLFIILGLQQVFLVFTTVERRIIPIKFFGSRTILILFSSTAAAGAAAFVPIYMLPLFFQFTRGDGPLDAGVRLLPFIILMVVTILANGVLLSKLGLYMPWYLVGGLLVVAGGALMYTVDLDTPTSRIYGYTVLMGLGVGAFIQASFAVAQAVVKPEAVPAAVGFITLAQFAGITIVMAIANAIFLNECLTEIPKILPNVPRDEIEAVIQGGSDLLDTLSSDVRTQVLEAIVSGISKAYVLEITAGALVAVTSLLMKRERLFGVSAAVAAA</sequence>
<feature type="transmembrane region" description="Helical" evidence="8">
    <location>
        <begin position="450"/>
        <end position="473"/>
    </location>
</feature>
<feature type="transmembrane region" description="Helical" evidence="8">
    <location>
        <begin position="250"/>
        <end position="274"/>
    </location>
</feature>
<feature type="transmembrane region" description="Helical" evidence="8">
    <location>
        <begin position="210"/>
        <end position="229"/>
    </location>
</feature>
<feature type="transmembrane region" description="Helical" evidence="8">
    <location>
        <begin position="322"/>
        <end position="342"/>
    </location>
</feature>
<dbReference type="CDD" id="cd17502">
    <property type="entry name" value="MFS_Azr1_MDR_like"/>
    <property type="match status" value="1"/>
</dbReference>
<evidence type="ECO:0000256" key="5">
    <source>
        <dbReference type="ARBA" id="ARBA00022989"/>
    </source>
</evidence>
<evidence type="ECO:0000256" key="7">
    <source>
        <dbReference type="SAM" id="MobiDB-lite"/>
    </source>
</evidence>
<evidence type="ECO:0000256" key="4">
    <source>
        <dbReference type="ARBA" id="ARBA00022692"/>
    </source>
</evidence>